<accession>A0A3N4K5S9</accession>
<evidence type="ECO:0000256" key="2">
    <source>
        <dbReference type="SAM" id="Phobius"/>
    </source>
</evidence>
<keyword evidence="2" id="KW-1133">Transmembrane helix</keyword>
<dbReference type="AlphaFoldDB" id="A0A3N4K5S9"/>
<dbReference type="EMBL" id="ML120374">
    <property type="protein sequence ID" value="RPB01275.1"/>
    <property type="molecule type" value="Genomic_DNA"/>
</dbReference>
<dbReference type="Proteomes" id="UP000276215">
    <property type="component" value="Unassembled WGS sequence"/>
</dbReference>
<keyword evidence="2" id="KW-0472">Membrane</keyword>
<feature type="region of interest" description="Disordered" evidence="1">
    <location>
        <begin position="113"/>
        <end position="137"/>
    </location>
</feature>
<proteinExistence type="predicted"/>
<feature type="region of interest" description="Disordered" evidence="1">
    <location>
        <begin position="630"/>
        <end position="650"/>
    </location>
</feature>
<keyword evidence="2" id="KW-0812">Transmembrane</keyword>
<feature type="transmembrane region" description="Helical" evidence="2">
    <location>
        <begin position="541"/>
        <end position="563"/>
    </location>
</feature>
<sequence>MDIFTNSLPGTYVTGIKNPFMMPIDKGGIPAIAMKKRDANYIVSAYTIMVIFIFAVGWNLSLLLVLSFWPMKKNRNRQIALVALRNSEPVGASWMMMGFCKNMALLIKDTKSPSKDPANAAPGAENTGSTATGGVTHAGLENDRNLDAIHHQNNGEKRDNESRAGTPTPHRGSNLCWGIVFLCLTVAMSVGKVAAGVLITGGFLMGNVAPAQKDAIFYPDVSYDREDNNPTGRTSLTSLKAPAALRIIGAIEASDVAVRTRVDLDRIPAPNSEDPTKYRMVNYAYNVTRVDMGLQSDPGLALRVTGSCRTEYGWLVNHTDTEDVYKLWGEDEIRVQRQAALYLPPMATFRVRNKDVKERNVNMSYAIMVNTAGRYSYTSSQDPWYATKNTGNNTQIAYTVLEERPALSCWETSFWHFGGHVESNIRNLPGLKLHELWKDTVFPQEFSAPRLTGFGVEAGSSALRSASYTVAPSYILDAGLSNIVEDLERLILASWVSSRNVVRDTTSYKSGGTPNVARGKKGSVEDGAAQFVLQSADVGTLSLRILIAIPAILLFLLVVKMTLDCIIEAKDLRQPSVFGDEERNATALLATQIFRLWDEQHDPRAKWNSYGSGIPVQSFCTPSEETIKTSVNPKSITQRTTTGVSNGDKR</sequence>
<evidence type="ECO:0000313" key="3">
    <source>
        <dbReference type="EMBL" id="RPB01275.1"/>
    </source>
</evidence>
<feature type="transmembrane region" description="Helical" evidence="2">
    <location>
        <begin position="43"/>
        <end position="69"/>
    </location>
</feature>
<organism evidence="3 4">
    <name type="scientific">Choiromyces venosus 120613-1</name>
    <dbReference type="NCBI Taxonomy" id="1336337"/>
    <lineage>
        <taxon>Eukaryota</taxon>
        <taxon>Fungi</taxon>
        <taxon>Dikarya</taxon>
        <taxon>Ascomycota</taxon>
        <taxon>Pezizomycotina</taxon>
        <taxon>Pezizomycetes</taxon>
        <taxon>Pezizales</taxon>
        <taxon>Tuberaceae</taxon>
        <taxon>Choiromyces</taxon>
    </lineage>
</organism>
<feature type="transmembrane region" description="Helical" evidence="2">
    <location>
        <begin position="179"/>
        <end position="205"/>
    </location>
</feature>
<keyword evidence="4" id="KW-1185">Reference proteome</keyword>
<protein>
    <submittedName>
        <fullName evidence="3">Uncharacterized protein</fullName>
    </submittedName>
</protein>
<dbReference type="STRING" id="1336337.A0A3N4K5S9"/>
<evidence type="ECO:0000313" key="4">
    <source>
        <dbReference type="Proteomes" id="UP000276215"/>
    </source>
</evidence>
<name>A0A3N4K5S9_9PEZI</name>
<dbReference type="OrthoDB" id="5337208at2759"/>
<reference evidence="3 4" key="1">
    <citation type="journal article" date="2018" name="Nat. Ecol. Evol.">
        <title>Pezizomycetes genomes reveal the molecular basis of ectomycorrhizal truffle lifestyle.</title>
        <authorList>
            <person name="Murat C."/>
            <person name="Payen T."/>
            <person name="Noel B."/>
            <person name="Kuo A."/>
            <person name="Morin E."/>
            <person name="Chen J."/>
            <person name="Kohler A."/>
            <person name="Krizsan K."/>
            <person name="Balestrini R."/>
            <person name="Da Silva C."/>
            <person name="Montanini B."/>
            <person name="Hainaut M."/>
            <person name="Levati E."/>
            <person name="Barry K.W."/>
            <person name="Belfiori B."/>
            <person name="Cichocki N."/>
            <person name="Clum A."/>
            <person name="Dockter R.B."/>
            <person name="Fauchery L."/>
            <person name="Guy J."/>
            <person name="Iotti M."/>
            <person name="Le Tacon F."/>
            <person name="Lindquist E.A."/>
            <person name="Lipzen A."/>
            <person name="Malagnac F."/>
            <person name="Mello A."/>
            <person name="Molinier V."/>
            <person name="Miyauchi S."/>
            <person name="Poulain J."/>
            <person name="Riccioni C."/>
            <person name="Rubini A."/>
            <person name="Sitrit Y."/>
            <person name="Splivallo R."/>
            <person name="Traeger S."/>
            <person name="Wang M."/>
            <person name="Zifcakova L."/>
            <person name="Wipf D."/>
            <person name="Zambonelli A."/>
            <person name="Paolocci F."/>
            <person name="Nowrousian M."/>
            <person name="Ottonello S."/>
            <person name="Baldrian P."/>
            <person name="Spatafora J.W."/>
            <person name="Henrissat B."/>
            <person name="Nagy L.G."/>
            <person name="Aury J.M."/>
            <person name="Wincker P."/>
            <person name="Grigoriev I.V."/>
            <person name="Bonfante P."/>
            <person name="Martin F.M."/>
        </authorList>
    </citation>
    <scope>NUCLEOTIDE SEQUENCE [LARGE SCALE GENOMIC DNA]</scope>
    <source>
        <strain evidence="3 4">120613-1</strain>
    </source>
</reference>
<evidence type="ECO:0000256" key="1">
    <source>
        <dbReference type="SAM" id="MobiDB-lite"/>
    </source>
</evidence>
<gene>
    <name evidence="3" type="ORF">L873DRAFT_1803761</name>
</gene>